<dbReference type="AlphaFoldDB" id="A0A9N8DMP4"/>
<protein>
    <submittedName>
        <fullName evidence="5">Protein kinase type II-alpha regulatory subunit</fullName>
    </submittedName>
</protein>
<dbReference type="GO" id="GO:0005952">
    <property type="term" value="C:cAMP-dependent protein kinase complex"/>
    <property type="evidence" value="ECO:0007669"/>
    <property type="project" value="InterPro"/>
</dbReference>
<dbReference type="InterPro" id="IPR014710">
    <property type="entry name" value="RmlC-like_jellyroll"/>
</dbReference>
<feature type="transmembrane region" description="Helical" evidence="2">
    <location>
        <begin position="522"/>
        <end position="542"/>
    </location>
</feature>
<dbReference type="SMART" id="SM00100">
    <property type="entry name" value="cNMP"/>
    <property type="match status" value="1"/>
</dbReference>
<dbReference type="PANTHER" id="PTHR11635">
    <property type="entry name" value="CAMP-DEPENDENT PROTEIN KINASE REGULATORY CHAIN"/>
    <property type="match status" value="1"/>
</dbReference>
<dbReference type="CDD" id="cd00038">
    <property type="entry name" value="CAP_ED"/>
    <property type="match status" value="1"/>
</dbReference>
<dbReference type="InterPro" id="IPR050503">
    <property type="entry name" value="cAMP-dep_PK_reg_su-like"/>
</dbReference>
<reference evidence="5" key="1">
    <citation type="submission" date="2020-06" db="EMBL/GenBank/DDBJ databases">
        <authorList>
            <consortium name="Plant Systems Biology data submission"/>
        </authorList>
    </citation>
    <scope>NUCLEOTIDE SEQUENCE</scope>
    <source>
        <strain evidence="5">D6</strain>
    </source>
</reference>
<evidence type="ECO:0000313" key="6">
    <source>
        <dbReference type="Proteomes" id="UP001153069"/>
    </source>
</evidence>
<dbReference type="PANTHER" id="PTHR11635:SF152">
    <property type="entry name" value="CAMP-DEPENDENT PROTEIN KINASE TYPE I REGULATORY SUBUNIT-RELATED"/>
    <property type="match status" value="1"/>
</dbReference>
<dbReference type="GO" id="GO:0030552">
    <property type="term" value="F:cAMP binding"/>
    <property type="evidence" value="ECO:0007669"/>
    <property type="project" value="TreeGrafter"/>
</dbReference>
<dbReference type="GO" id="GO:0034236">
    <property type="term" value="F:protein kinase A catalytic subunit binding"/>
    <property type="evidence" value="ECO:0007669"/>
    <property type="project" value="TreeGrafter"/>
</dbReference>
<feature type="signal peptide" evidence="3">
    <location>
        <begin position="1"/>
        <end position="20"/>
    </location>
</feature>
<feature type="domain" description="Cyclic nucleotide-binding" evidence="4">
    <location>
        <begin position="97"/>
        <end position="202"/>
    </location>
</feature>
<comment type="caution">
    <text evidence="5">The sequence shown here is derived from an EMBL/GenBank/DDBJ whole genome shotgun (WGS) entry which is preliminary data.</text>
</comment>
<sequence length="586" mass="65970">MSFRHPLRLLALLLLQQTTAFLLRPLPSERWIPSSNGLSNREKAKQPEPHLRPCLRARLLDDEGQEKGDSSDEENRNSIKTTEEKSFIREALSGNVLFKNLPDPSLSAFIDACEDFQVTKDQVIVYQGDSCYNDYVYLVADGECIVTVDGVMVPEPYGVVGPKSFFGDLGVLYNETRSATVTAQSETVSLWRVPAATYLTILNKPAQSLATMEEIDAVINQVSGTQALYGGEIIPPYKPERLWLWSQFQGTILNISLRTTLLNMLLCVVFVIYAEQVTGESTVPLIGKFFDNLQTHVIVPDKNLPFVQRLALIKEIWSYQRNLTTFVLTFFLNQAYQFWMDTYLLARQIQGRLNDFQLVLATNIEIDRNDDGTPCAEAVQLMDDIGQYARLYHILMWAGVADRFAMLNTPEGLERLESRGLMTPEQLKVLQSLDLPKDQLHNAPLEWMLIRVNRAIAAGVVQDNNAIRTQFISQASRLRGSHGDMTDKLAGRMPLAYTHLVQILVDTFVLVAPFALYADLGVYSVFAVGLVTLSYTGFLNLAKIFLDPLNNEEFCDNSIFMDLAVLIRESNGSSTRWKNAGLKLPF</sequence>
<accession>A0A9N8DMP4</accession>
<dbReference type="Gene3D" id="2.60.120.10">
    <property type="entry name" value="Jelly Rolls"/>
    <property type="match status" value="1"/>
</dbReference>
<gene>
    <name evidence="5" type="ORF">SEMRO_163_G073240.1</name>
</gene>
<dbReference type="EMBL" id="CAICTM010000162">
    <property type="protein sequence ID" value="CAB9503360.1"/>
    <property type="molecule type" value="Genomic_DNA"/>
</dbReference>
<keyword evidence="2" id="KW-0472">Membrane</keyword>
<dbReference type="Proteomes" id="UP001153069">
    <property type="component" value="Unassembled WGS sequence"/>
</dbReference>
<evidence type="ECO:0000313" key="5">
    <source>
        <dbReference type="EMBL" id="CAB9503360.1"/>
    </source>
</evidence>
<evidence type="ECO:0000256" key="3">
    <source>
        <dbReference type="SAM" id="SignalP"/>
    </source>
</evidence>
<dbReference type="GO" id="GO:0005829">
    <property type="term" value="C:cytosol"/>
    <property type="evidence" value="ECO:0007669"/>
    <property type="project" value="TreeGrafter"/>
</dbReference>
<name>A0A9N8DMP4_9STRA</name>
<keyword evidence="6" id="KW-1185">Reference proteome</keyword>
<dbReference type="PROSITE" id="PS50042">
    <property type="entry name" value="CNMP_BINDING_3"/>
    <property type="match status" value="1"/>
</dbReference>
<feature type="chain" id="PRO_5040502301" evidence="3">
    <location>
        <begin position="21"/>
        <end position="586"/>
    </location>
</feature>
<evidence type="ECO:0000256" key="1">
    <source>
        <dbReference type="SAM" id="MobiDB-lite"/>
    </source>
</evidence>
<dbReference type="GO" id="GO:0005254">
    <property type="term" value="F:chloride channel activity"/>
    <property type="evidence" value="ECO:0007669"/>
    <property type="project" value="InterPro"/>
</dbReference>
<proteinExistence type="predicted"/>
<dbReference type="InterPro" id="IPR021134">
    <property type="entry name" value="Bestrophin-like"/>
</dbReference>
<dbReference type="InterPro" id="IPR000595">
    <property type="entry name" value="cNMP-bd_dom"/>
</dbReference>
<evidence type="ECO:0000259" key="4">
    <source>
        <dbReference type="PROSITE" id="PS50042"/>
    </source>
</evidence>
<keyword evidence="3" id="KW-0732">Signal</keyword>
<dbReference type="GO" id="GO:0004862">
    <property type="term" value="F:cAMP-dependent protein kinase inhibitor activity"/>
    <property type="evidence" value="ECO:0007669"/>
    <property type="project" value="TreeGrafter"/>
</dbReference>
<dbReference type="OrthoDB" id="417078at2759"/>
<dbReference type="Pfam" id="PF00027">
    <property type="entry name" value="cNMP_binding"/>
    <property type="match status" value="1"/>
</dbReference>
<feature type="region of interest" description="Disordered" evidence="1">
    <location>
        <begin position="62"/>
        <end position="82"/>
    </location>
</feature>
<evidence type="ECO:0000256" key="2">
    <source>
        <dbReference type="SAM" id="Phobius"/>
    </source>
</evidence>
<feature type="transmembrane region" description="Helical" evidence="2">
    <location>
        <begin position="495"/>
        <end position="516"/>
    </location>
</feature>
<dbReference type="InterPro" id="IPR018490">
    <property type="entry name" value="cNMP-bd_dom_sf"/>
</dbReference>
<dbReference type="SUPFAM" id="SSF51206">
    <property type="entry name" value="cAMP-binding domain-like"/>
    <property type="match status" value="1"/>
</dbReference>
<dbReference type="Pfam" id="PF01062">
    <property type="entry name" value="Bestrophin"/>
    <property type="match status" value="1"/>
</dbReference>
<keyword evidence="2" id="KW-0812">Transmembrane</keyword>
<keyword evidence="2" id="KW-1133">Transmembrane helix</keyword>
<organism evidence="5 6">
    <name type="scientific">Seminavis robusta</name>
    <dbReference type="NCBI Taxonomy" id="568900"/>
    <lineage>
        <taxon>Eukaryota</taxon>
        <taxon>Sar</taxon>
        <taxon>Stramenopiles</taxon>
        <taxon>Ochrophyta</taxon>
        <taxon>Bacillariophyta</taxon>
        <taxon>Bacillariophyceae</taxon>
        <taxon>Bacillariophycidae</taxon>
        <taxon>Naviculales</taxon>
        <taxon>Naviculaceae</taxon>
        <taxon>Seminavis</taxon>
    </lineage>
</organism>